<dbReference type="Pfam" id="PF00561">
    <property type="entry name" value="Abhydrolase_1"/>
    <property type="match status" value="1"/>
</dbReference>
<evidence type="ECO:0000256" key="1">
    <source>
        <dbReference type="ARBA" id="ARBA00004496"/>
    </source>
</evidence>
<dbReference type="InterPro" id="IPR000073">
    <property type="entry name" value="AB_hydrolase_1"/>
</dbReference>
<keyword evidence="2" id="KW-0963">Cytoplasm</keyword>
<feature type="domain" description="Poly-beta-hydroxybutyrate polymerase N-terminal" evidence="7">
    <location>
        <begin position="111"/>
        <end position="282"/>
    </location>
</feature>
<dbReference type="EMBL" id="CBTK010000010">
    <property type="protein sequence ID" value="CDH43160.1"/>
    <property type="molecule type" value="Genomic_DNA"/>
</dbReference>
<dbReference type="AlphaFoldDB" id="A0A7U7G7W4"/>
<dbReference type="GO" id="GO:0016746">
    <property type="term" value="F:acyltransferase activity"/>
    <property type="evidence" value="ECO:0007669"/>
    <property type="project" value="UniProtKB-KW"/>
</dbReference>
<name>A0A7U7G7W4_9GAMM</name>
<dbReference type="SUPFAM" id="SSF53474">
    <property type="entry name" value="alpha/beta-Hydrolases"/>
    <property type="match status" value="1"/>
</dbReference>
<keyword evidence="3 8" id="KW-0808">Transferase</keyword>
<dbReference type="Gene3D" id="3.40.50.1820">
    <property type="entry name" value="alpha/beta hydrolase"/>
    <property type="match status" value="1"/>
</dbReference>
<evidence type="ECO:0000256" key="5">
    <source>
        <dbReference type="SAM" id="MobiDB-lite"/>
    </source>
</evidence>
<dbReference type="PANTHER" id="PTHR36837">
    <property type="entry name" value="POLY(3-HYDROXYALKANOATE) POLYMERASE SUBUNIT PHAC"/>
    <property type="match status" value="1"/>
</dbReference>
<dbReference type="InterPro" id="IPR010963">
    <property type="entry name" value="PHA_synth_I"/>
</dbReference>
<dbReference type="InterPro" id="IPR051321">
    <property type="entry name" value="PHA/PHB_synthase"/>
</dbReference>
<dbReference type="RefSeq" id="WP_034430123.1">
    <property type="nucleotide sequence ID" value="NZ_CBTK010000010.1"/>
</dbReference>
<dbReference type="PANTHER" id="PTHR36837:SF5">
    <property type="entry name" value="POLY-3-HYDROXYBUTYRATE SYNTHASE"/>
    <property type="match status" value="1"/>
</dbReference>
<protein>
    <submittedName>
        <fullName evidence="8">Polyhydroxyalkanoate synthase</fullName>
        <ecNumber evidence="8">2.3.1.-</ecNumber>
    </submittedName>
</protein>
<evidence type="ECO:0000256" key="3">
    <source>
        <dbReference type="ARBA" id="ARBA00022679"/>
    </source>
</evidence>
<evidence type="ECO:0000313" key="9">
    <source>
        <dbReference type="Proteomes" id="UP000019184"/>
    </source>
</evidence>
<dbReference type="GO" id="GO:0005737">
    <property type="term" value="C:cytoplasm"/>
    <property type="evidence" value="ECO:0007669"/>
    <property type="project" value="UniProtKB-SubCell"/>
</dbReference>
<evidence type="ECO:0000256" key="4">
    <source>
        <dbReference type="ARBA" id="ARBA00023315"/>
    </source>
</evidence>
<keyword evidence="4 8" id="KW-0012">Acyltransferase</keyword>
<dbReference type="InterPro" id="IPR029058">
    <property type="entry name" value="AB_hydrolase_fold"/>
</dbReference>
<sequence length="601" mass="67812">MSPSTAPSTPDLKTADPNKLAQNLSKIIEQSQRVLQEYLKRQERGDQISLIDPAIIGKSFQELFQQLLKDPDKLIKAQVEFWKNYLDLWQAASQRLAGHETQPVIEPPPGDKRFKDQQWAENVVFDFIKQSYLLSADSLQGLVQSVEGLDDKTARKVQFYTRQFVDAMAPTNFVLTNPTVLQATLDSGGDNLVKGLQNVLTDLERGRGQLQITMTDLNAFTPGENVAVTPGKVIYQSELLQLIQYNPSTPTVCQRPFLFVSPWINKFYIMDMRPKNSMVKWMVDQGFTVFMTSWINPDERLAHKTFDDYMLACVEAMDAIEQATGEREISAAGYCLGGTLLLSTLAWLAAKKDKRVKSAICFACMTDFSEPGELEVFIDEELITLLEKQMGERGYLDGSQMAGVFSMLRANDLIWYFVVNNYLLGNDPYPFDLLYWNSDSTRMPRDMHSFYVRNMYQKNLLRQPGGITLAGVPIDLRKIKTPVCFLSAYEDHIAPWKSTYAGTQLVGGPVKFVLSGSGHIAGVINPASSDKYGYWLNPNNSPNPDDWFKGAVKQEGSWWPDWLAWLQPHTGPQVPARTPGDGKLKPVEDAPGSYVKMRYDQ</sequence>
<dbReference type="Proteomes" id="UP000019184">
    <property type="component" value="Unassembled WGS sequence"/>
</dbReference>
<dbReference type="EC" id="2.3.1.-" evidence="8"/>
<dbReference type="Pfam" id="PF07167">
    <property type="entry name" value="PhaC_N"/>
    <property type="match status" value="1"/>
</dbReference>
<evidence type="ECO:0000313" key="8">
    <source>
        <dbReference type="EMBL" id="CDH43160.1"/>
    </source>
</evidence>
<keyword evidence="9" id="KW-1185">Reference proteome</keyword>
<dbReference type="OrthoDB" id="7208816at2"/>
<reference evidence="8 9" key="1">
    <citation type="journal article" date="2014" name="ISME J.">
        <title>Candidatus Competibacter-lineage genomes retrieved from metagenomes reveal functional metabolic diversity.</title>
        <authorList>
            <person name="McIlroy S.J."/>
            <person name="Albertsen M."/>
            <person name="Andresen E.K."/>
            <person name="Saunders A.M."/>
            <person name="Kristiansen R."/>
            <person name="Stokholm-Bjerregaard M."/>
            <person name="Nielsen K.L."/>
            <person name="Nielsen P.H."/>
        </authorList>
    </citation>
    <scope>NUCLEOTIDE SEQUENCE [LARGE SCALE GENOMIC DNA]</scope>
    <source>
        <strain evidence="8 9">Run_B_J11</strain>
    </source>
</reference>
<gene>
    <name evidence="8" type="primary">phaC</name>
    <name evidence="8" type="ORF">BN874_1070018</name>
</gene>
<comment type="subcellular location">
    <subcellularLocation>
        <location evidence="1">Cytoplasm</location>
    </subcellularLocation>
</comment>
<accession>A0A7U7G7W4</accession>
<dbReference type="GO" id="GO:0042619">
    <property type="term" value="P:poly-hydroxybutyrate biosynthetic process"/>
    <property type="evidence" value="ECO:0007669"/>
    <property type="project" value="InterPro"/>
</dbReference>
<evidence type="ECO:0000256" key="2">
    <source>
        <dbReference type="ARBA" id="ARBA00022490"/>
    </source>
</evidence>
<dbReference type="NCBIfam" id="TIGR01838">
    <property type="entry name" value="PHA_synth_I"/>
    <property type="match status" value="1"/>
</dbReference>
<evidence type="ECO:0000259" key="7">
    <source>
        <dbReference type="Pfam" id="PF07167"/>
    </source>
</evidence>
<dbReference type="InterPro" id="IPR010941">
    <property type="entry name" value="PhaC_N"/>
</dbReference>
<proteinExistence type="predicted"/>
<feature type="domain" description="AB hydrolase-1" evidence="6">
    <location>
        <begin position="284"/>
        <end position="522"/>
    </location>
</feature>
<comment type="caution">
    <text evidence="8">The sequence shown here is derived from an EMBL/GenBank/DDBJ whole genome shotgun (WGS) entry which is preliminary data.</text>
</comment>
<organism evidence="8 9">
    <name type="scientific">Candidatus Contendobacter odensis Run_B_J11</name>
    <dbReference type="NCBI Taxonomy" id="1400861"/>
    <lineage>
        <taxon>Bacteria</taxon>
        <taxon>Pseudomonadati</taxon>
        <taxon>Pseudomonadota</taxon>
        <taxon>Gammaproteobacteria</taxon>
        <taxon>Candidatus Competibacteraceae</taxon>
        <taxon>Candidatus Contendibacter</taxon>
    </lineage>
</organism>
<evidence type="ECO:0000259" key="6">
    <source>
        <dbReference type="Pfam" id="PF00561"/>
    </source>
</evidence>
<feature type="region of interest" description="Disordered" evidence="5">
    <location>
        <begin position="570"/>
        <end position="590"/>
    </location>
</feature>